<dbReference type="Proteomes" id="UP000253728">
    <property type="component" value="Unassembled WGS sequence"/>
</dbReference>
<accession>A0A336N6K2</accession>
<proteinExistence type="predicted"/>
<gene>
    <name evidence="2" type="ORF">NCTC5908_01627</name>
</gene>
<dbReference type="Pfam" id="PF17994">
    <property type="entry name" value="Glft2_N"/>
    <property type="match status" value="1"/>
</dbReference>
<organism evidence="2 3">
    <name type="scientific">Aggregatibacter aphrophilus</name>
    <name type="common">Haemophilus aphrophilus</name>
    <dbReference type="NCBI Taxonomy" id="732"/>
    <lineage>
        <taxon>Bacteria</taxon>
        <taxon>Pseudomonadati</taxon>
        <taxon>Pseudomonadota</taxon>
        <taxon>Gammaproteobacteria</taxon>
        <taxon>Pasteurellales</taxon>
        <taxon>Pasteurellaceae</taxon>
        <taxon>Aggregatibacter</taxon>
    </lineage>
</organism>
<evidence type="ECO:0000313" key="2">
    <source>
        <dbReference type="EMBL" id="SSZ29821.1"/>
    </source>
</evidence>
<evidence type="ECO:0000313" key="3">
    <source>
        <dbReference type="Proteomes" id="UP000253728"/>
    </source>
</evidence>
<sequence>MIVIQNSVYPTYSLCSEKELYFRFNDHVDLDMNRSLLNLSEGGKVFTDTYFNSVSVGKWKRHTNINNLTFTIKVKGNVKITWFLHRAYFSGRILGEDYISNSELSEVSIPLKFWDSLEDGMLTFDIEAFSGSLITDFYYSTTTEPTNDVKLGIIITHFNRQKYVLPAIDRLKKQLLDLTEFKDKVSLFVVDNSQNLPQINGVTIIPNENLGGLGDSVEDY</sequence>
<dbReference type="Gene3D" id="3.90.550.60">
    <property type="match status" value="1"/>
</dbReference>
<feature type="domain" description="Galactofuranosyltransferase GlfT2 N-terminal" evidence="1">
    <location>
        <begin position="32"/>
        <end position="134"/>
    </location>
</feature>
<evidence type="ECO:0000259" key="1">
    <source>
        <dbReference type="Pfam" id="PF17994"/>
    </source>
</evidence>
<name>A0A336N6K2_AGGAP</name>
<reference evidence="2 3" key="1">
    <citation type="submission" date="2018-06" db="EMBL/GenBank/DDBJ databases">
        <authorList>
            <consortium name="Pathogen Informatics"/>
            <person name="Doyle S."/>
        </authorList>
    </citation>
    <scope>NUCLEOTIDE SEQUENCE [LARGE SCALE GENOMIC DNA]</scope>
    <source>
        <strain evidence="2 3">NCTC5908</strain>
    </source>
</reference>
<dbReference type="AlphaFoldDB" id="A0A336N6K2"/>
<dbReference type="InterPro" id="IPR040492">
    <property type="entry name" value="GlfT2_N"/>
</dbReference>
<dbReference type="EMBL" id="UFSP01000002">
    <property type="protein sequence ID" value="SSZ29821.1"/>
    <property type="molecule type" value="Genomic_DNA"/>
</dbReference>
<protein>
    <recommendedName>
        <fullName evidence="1">Galactofuranosyltransferase GlfT2 N-terminal domain-containing protein</fullName>
    </recommendedName>
</protein>
<dbReference type="RefSeq" id="WP_316304555.1">
    <property type="nucleotide sequence ID" value="NZ_JAWFRY010000001.1"/>
</dbReference>